<dbReference type="InterPro" id="IPR029062">
    <property type="entry name" value="Class_I_gatase-like"/>
</dbReference>
<feature type="region of interest" description="Disordered" evidence="1">
    <location>
        <begin position="198"/>
        <end position="219"/>
    </location>
</feature>
<dbReference type="PANTHER" id="PTHR42695:SF5">
    <property type="entry name" value="GLUTAMINE AMIDOTRANSFERASE YLR126C-RELATED"/>
    <property type="match status" value="1"/>
</dbReference>
<name>A0A323UYQ9_9RHOO</name>
<dbReference type="PROSITE" id="PS51273">
    <property type="entry name" value="GATASE_TYPE_1"/>
    <property type="match status" value="1"/>
</dbReference>
<dbReference type="GO" id="GO:0005829">
    <property type="term" value="C:cytosol"/>
    <property type="evidence" value="ECO:0007669"/>
    <property type="project" value="TreeGrafter"/>
</dbReference>
<protein>
    <submittedName>
        <fullName evidence="3">Type 1 glutamine amidotransferase</fullName>
    </submittedName>
</protein>
<dbReference type="Pfam" id="PF00117">
    <property type="entry name" value="GATase"/>
    <property type="match status" value="1"/>
</dbReference>
<dbReference type="RefSeq" id="WP_110523254.1">
    <property type="nucleotide sequence ID" value="NZ_QKOE01000002.1"/>
</dbReference>
<evidence type="ECO:0000313" key="3">
    <source>
        <dbReference type="EMBL" id="PZA17912.1"/>
    </source>
</evidence>
<comment type="caution">
    <text evidence="3">The sequence shown here is derived from an EMBL/GenBank/DDBJ whole genome shotgun (WGS) entry which is preliminary data.</text>
</comment>
<keyword evidence="3" id="KW-0315">Glutamine amidotransferase</keyword>
<keyword evidence="3" id="KW-0808">Transferase</keyword>
<accession>A0A323UYQ9</accession>
<keyword evidence="4" id="KW-1185">Reference proteome</keyword>
<dbReference type="InterPro" id="IPR017926">
    <property type="entry name" value="GATASE"/>
</dbReference>
<sequence length="240" mass="26444">MKPVAILQHTEIGAPGALLDVFDRLDIPWQRIAIVNGDPIPQNAEPYAGLVLMGGYMGVNDRLPWMLQEMALIHDADARGLPVAGHCLGSQLLAHAFGAEIRRNPVKEIGWQRIRVEPDATAEAWFGLPGGSEHEVFQWHGDTFDIPPGAVRIAGSAHCANQAYVIGDRHLGMQFHLEMTPDLIARSLARNGHELDREVAQGNPAAGSRADTAADSERRTAVMHDMMTRLYRRWSRALAR</sequence>
<dbReference type="EMBL" id="QKOE01000002">
    <property type="protein sequence ID" value="PZA17912.1"/>
    <property type="molecule type" value="Genomic_DNA"/>
</dbReference>
<organism evidence="3 4">
    <name type="scientific">Parazoarcus communis SWub3 = DSM 12120</name>
    <dbReference type="NCBI Taxonomy" id="1121029"/>
    <lineage>
        <taxon>Bacteria</taxon>
        <taxon>Pseudomonadati</taxon>
        <taxon>Pseudomonadota</taxon>
        <taxon>Betaproteobacteria</taxon>
        <taxon>Rhodocyclales</taxon>
        <taxon>Zoogloeaceae</taxon>
        <taxon>Parazoarcus</taxon>
    </lineage>
</organism>
<dbReference type="Gene3D" id="3.40.50.880">
    <property type="match status" value="1"/>
</dbReference>
<dbReference type="GO" id="GO:0016740">
    <property type="term" value="F:transferase activity"/>
    <property type="evidence" value="ECO:0007669"/>
    <property type="project" value="UniProtKB-KW"/>
</dbReference>
<dbReference type="PANTHER" id="PTHR42695">
    <property type="entry name" value="GLUTAMINE AMIDOTRANSFERASE YLR126C-RELATED"/>
    <property type="match status" value="1"/>
</dbReference>
<gene>
    <name evidence="3" type="ORF">DNK49_05185</name>
</gene>
<dbReference type="OrthoDB" id="9813383at2"/>
<dbReference type="Proteomes" id="UP000248259">
    <property type="component" value="Unassembled WGS sequence"/>
</dbReference>
<dbReference type="SUPFAM" id="SSF52317">
    <property type="entry name" value="Class I glutamine amidotransferase-like"/>
    <property type="match status" value="1"/>
</dbReference>
<reference evidence="3 4" key="1">
    <citation type="submission" date="2018-06" db="EMBL/GenBank/DDBJ databases">
        <title>Azoarcus communis strain SWub3 genome.</title>
        <authorList>
            <person name="Zorraquino Salvo V."/>
            <person name="Toubiana D."/>
            <person name="Blumwald E."/>
        </authorList>
    </citation>
    <scope>NUCLEOTIDE SEQUENCE [LARGE SCALE GENOMIC DNA]</scope>
    <source>
        <strain evidence="3 4">SWub3</strain>
    </source>
</reference>
<proteinExistence type="predicted"/>
<evidence type="ECO:0000313" key="4">
    <source>
        <dbReference type="Proteomes" id="UP000248259"/>
    </source>
</evidence>
<dbReference type="CDD" id="cd01741">
    <property type="entry name" value="GATase1_1"/>
    <property type="match status" value="1"/>
</dbReference>
<evidence type="ECO:0000256" key="1">
    <source>
        <dbReference type="SAM" id="MobiDB-lite"/>
    </source>
</evidence>
<dbReference type="AlphaFoldDB" id="A0A323UYQ9"/>
<dbReference type="InterPro" id="IPR044992">
    <property type="entry name" value="ChyE-like"/>
</dbReference>
<evidence type="ECO:0000259" key="2">
    <source>
        <dbReference type="Pfam" id="PF00117"/>
    </source>
</evidence>
<feature type="domain" description="Glutamine amidotransferase" evidence="2">
    <location>
        <begin position="43"/>
        <end position="188"/>
    </location>
</feature>